<accession>A0ACB9CQN7</accession>
<evidence type="ECO:0000313" key="1">
    <source>
        <dbReference type="EMBL" id="KAI3736643.1"/>
    </source>
</evidence>
<organism evidence="1 2">
    <name type="scientific">Cichorium intybus</name>
    <name type="common">Chicory</name>
    <dbReference type="NCBI Taxonomy" id="13427"/>
    <lineage>
        <taxon>Eukaryota</taxon>
        <taxon>Viridiplantae</taxon>
        <taxon>Streptophyta</taxon>
        <taxon>Embryophyta</taxon>
        <taxon>Tracheophyta</taxon>
        <taxon>Spermatophyta</taxon>
        <taxon>Magnoliopsida</taxon>
        <taxon>eudicotyledons</taxon>
        <taxon>Gunneridae</taxon>
        <taxon>Pentapetalae</taxon>
        <taxon>asterids</taxon>
        <taxon>campanulids</taxon>
        <taxon>Asterales</taxon>
        <taxon>Asteraceae</taxon>
        <taxon>Cichorioideae</taxon>
        <taxon>Cichorieae</taxon>
        <taxon>Cichoriinae</taxon>
        <taxon>Cichorium</taxon>
    </lineage>
</organism>
<dbReference type="EMBL" id="CM042013">
    <property type="protein sequence ID" value="KAI3736643.1"/>
    <property type="molecule type" value="Genomic_DNA"/>
</dbReference>
<gene>
    <name evidence="1" type="ORF">L2E82_26577</name>
</gene>
<sequence length="104" mass="12086">MLWDDVNELKDLRTEMEENARLKQEKSTIEVDPNMKSLTDVETALKQVDRVHMIVKRLEVENMEIRVEIVASKLITSASLNKPLCRLVKVILPYLQIQKYESGC</sequence>
<reference evidence="2" key="1">
    <citation type="journal article" date="2022" name="Mol. Ecol. Resour.">
        <title>The genomes of chicory, endive, great burdock and yacon provide insights into Asteraceae palaeo-polyploidization history and plant inulin production.</title>
        <authorList>
            <person name="Fan W."/>
            <person name="Wang S."/>
            <person name="Wang H."/>
            <person name="Wang A."/>
            <person name="Jiang F."/>
            <person name="Liu H."/>
            <person name="Zhao H."/>
            <person name="Xu D."/>
            <person name="Zhang Y."/>
        </authorList>
    </citation>
    <scope>NUCLEOTIDE SEQUENCE [LARGE SCALE GENOMIC DNA]</scope>
    <source>
        <strain evidence="2">cv. Punajuju</strain>
    </source>
</reference>
<comment type="caution">
    <text evidence="1">The sequence shown here is derived from an EMBL/GenBank/DDBJ whole genome shotgun (WGS) entry which is preliminary data.</text>
</comment>
<name>A0ACB9CQN7_CICIN</name>
<protein>
    <submittedName>
        <fullName evidence="1">Uncharacterized protein</fullName>
    </submittedName>
</protein>
<keyword evidence="2" id="KW-1185">Reference proteome</keyword>
<reference evidence="1 2" key="2">
    <citation type="journal article" date="2022" name="Mol. Ecol. Resour.">
        <title>The genomes of chicory, endive, great burdock and yacon provide insights into Asteraceae paleo-polyploidization history and plant inulin production.</title>
        <authorList>
            <person name="Fan W."/>
            <person name="Wang S."/>
            <person name="Wang H."/>
            <person name="Wang A."/>
            <person name="Jiang F."/>
            <person name="Liu H."/>
            <person name="Zhao H."/>
            <person name="Xu D."/>
            <person name="Zhang Y."/>
        </authorList>
    </citation>
    <scope>NUCLEOTIDE SEQUENCE [LARGE SCALE GENOMIC DNA]</scope>
    <source>
        <strain evidence="2">cv. Punajuju</strain>
        <tissue evidence="1">Leaves</tissue>
    </source>
</reference>
<proteinExistence type="predicted"/>
<dbReference type="Proteomes" id="UP001055811">
    <property type="component" value="Linkage Group LG05"/>
</dbReference>
<evidence type="ECO:0000313" key="2">
    <source>
        <dbReference type="Proteomes" id="UP001055811"/>
    </source>
</evidence>